<feature type="signal peptide" evidence="1">
    <location>
        <begin position="1"/>
        <end position="19"/>
    </location>
</feature>
<dbReference type="Proteomes" id="UP000198287">
    <property type="component" value="Unassembled WGS sequence"/>
</dbReference>
<dbReference type="EMBL" id="LNIX01000001">
    <property type="protein sequence ID" value="OXA62391.1"/>
    <property type="molecule type" value="Genomic_DNA"/>
</dbReference>
<dbReference type="Gene3D" id="2.60.40.770">
    <property type="match status" value="1"/>
</dbReference>
<proteinExistence type="predicted"/>
<keyword evidence="3" id="KW-1185">Reference proteome</keyword>
<keyword evidence="1" id="KW-0732">Signal</keyword>
<evidence type="ECO:0000256" key="1">
    <source>
        <dbReference type="SAM" id="SignalP"/>
    </source>
</evidence>
<comment type="caution">
    <text evidence="2">The sequence shown here is derived from an EMBL/GenBank/DDBJ whole genome shotgun (WGS) entry which is preliminary data.</text>
</comment>
<sequence>MNMKTILLLLAFCASTVYCGVVDTTSCGGTGTWRELRIDTCQGELCEMVPGTPYSVEADFIPSAASPELCLNVTAIHLGFDIPIISTELPGSSVQPGQLYTIRYTITPNDSLKGFTVPITSTVGRCFNSAFVEMCRSIRVRIL</sequence>
<reference evidence="2 3" key="1">
    <citation type="submission" date="2015-12" db="EMBL/GenBank/DDBJ databases">
        <title>The genome of Folsomia candida.</title>
        <authorList>
            <person name="Faddeeva A."/>
            <person name="Derks M.F."/>
            <person name="Anvar Y."/>
            <person name="Smit S."/>
            <person name="Van Straalen N."/>
            <person name="Roelofs D."/>
        </authorList>
    </citation>
    <scope>NUCLEOTIDE SEQUENCE [LARGE SCALE GENOMIC DNA]</scope>
    <source>
        <strain evidence="2 3">VU population</strain>
        <tissue evidence="2">Whole body</tissue>
    </source>
</reference>
<dbReference type="InterPro" id="IPR014756">
    <property type="entry name" value="Ig_E-set"/>
</dbReference>
<accession>A0A226EZS8</accession>
<organism evidence="2 3">
    <name type="scientific">Folsomia candida</name>
    <name type="common">Springtail</name>
    <dbReference type="NCBI Taxonomy" id="158441"/>
    <lineage>
        <taxon>Eukaryota</taxon>
        <taxon>Metazoa</taxon>
        <taxon>Ecdysozoa</taxon>
        <taxon>Arthropoda</taxon>
        <taxon>Hexapoda</taxon>
        <taxon>Collembola</taxon>
        <taxon>Entomobryomorpha</taxon>
        <taxon>Isotomoidea</taxon>
        <taxon>Isotomidae</taxon>
        <taxon>Proisotominae</taxon>
        <taxon>Folsomia</taxon>
    </lineage>
</organism>
<protein>
    <submittedName>
        <fullName evidence="2">Mite group 2 allergen Pso o 2</fullName>
    </submittedName>
</protein>
<name>A0A226EZS8_FOLCA</name>
<evidence type="ECO:0000313" key="3">
    <source>
        <dbReference type="Proteomes" id="UP000198287"/>
    </source>
</evidence>
<dbReference type="SUPFAM" id="SSF81296">
    <property type="entry name" value="E set domains"/>
    <property type="match status" value="1"/>
</dbReference>
<evidence type="ECO:0000313" key="2">
    <source>
        <dbReference type="EMBL" id="OXA62391.1"/>
    </source>
</evidence>
<feature type="chain" id="PRO_5012895157" evidence="1">
    <location>
        <begin position="20"/>
        <end position="143"/>
    </location>
</feature>
<gene>
    <name evidence="2" type="ORF">Fcan01_01599</name>
</gene>
<dbReference type="AlphaFoldDB" id="A0A226EZS8"/>